<dbReference type="SUPFAM" id="SSF53474">
    <property type="entry name" value="alpha/beta-Hydrolases"/>
    <property type="match status" value="1"/>
</dbReference>
<dbReference type="PRINTS" id="PR00111">
    <property type="entry name" value="ABHYDROLASE"/>
</dbReference>
<dbReference type="Proteomes" id="UP001596353">
    <property type="component" value="Unassembled WGS sequence"/>
</dbReference>
<dbReference type="PANTHER" id="PTHR43798">
    <property type="entry name" value="MONOACYLGLYCEROL LIPASE"/>
    <property type="match status" value="1"/>
</dbReference>
<keyword evidence="3" id="KW-1185">Reference proteome</keyword>
<dbReference type="PRINTS" id="PR00412">
    <property type="entry name" value="EPOXHYDRLASE"/>
</dbReference>
<name>A0ABW2B7R2_9RHOB</name>
<keyword evidence="2" id="KW-0378">Hydrolase</keyword>
<reference evidence="3" key="1">
    <citation type="journal article" date="2019" name="Int. J. Syst. Evol. Microbiol.">
        <title>The Global Catalogue of Microorganisms (GCM) 10K type strain sequencing project: providing services to taxonomists for standard genome sequencing and annotation.</title>
        <authorList>
            <consortium name="The Broad Institute Genomics Platform"/>
            <consortium name="The Broad Institute Genome Sequencing Center for Infectious Disease"/>
            <person name="Wu L."/>
            <person name="Ma J."/>
        </authorList>
    </citation>
    <scope>NUCLEOTIDE SEQUENCE [LARGE SCALE GENOMIC DNA]</scope>
    <source>
        <strain evidence="3">CCUG 66188</strain>
    </source>
</reference>
<dbReference type="InterPro" id="IPR050266">
    <property type="entry name" value="AB_hydrolase_sf"/>
</dbReference>
<comment type="caution">
    <text evidence="2">The sequence shown here is derived from an EMBL/GenBank/DDBJ whole genome shotgun (WGS) entry which is preliminary data.</text>
</comment>
<evidence type="ECO:0000313" key="3">
    <source>
        <dbReference type="Proteomes" id="UP001596353"/>
    </source>
</evidence>
<dbReference type="EMBL" id="JBHSWG010000001">
    <property type="protein sequence ID" value="MFC6761232.1"/>
    <property type="molecule type" value="Genomic_DNA"/>
</dbReference>
<evidence type="ECO:0000259" key="1">
    <source>
        <dbReference type="Pfam" id="PF00561"/>
    </source>
</evidence>
<dbReference type="GO" id="GO:0016787">
    <property type="term" value="F:hydrolase activity"/>
    <property type="evidence" value="ECO:0007669"/>
    <property type="project" value="UniProtKB-KW"/>
</dbReference>
<accession>A0ABW2B7R2</accession>
<proteinExistence type="predicted"/>
<dbReference type="Pfam" id="PF00561">
    <property type="entry name" value="Abhydrolase_1"/>
    <property type="match status" value="1"/>
</dbReference>
<dbReference type="PANTHER" id="PTHR43798:SF33">
    <property type="entry name" value="HYDROLASE, PUTATIVE (AFU_ORTHOLOGUE AFUA_2G14860)-RELATED"/>
    <property type="match status" value="1"/>
</dbReference>
<evidence type="ECO:0000313" key="2">
    <source>
        <dbReference type="EMBL" id="MFC6761232.1"/>
    </source>
</evidence>
<protein>
    <submittedName>
        <fullName evidence="2">Alpha/beta fold hydrolase</fullName>
    </submittedName>
</protein>
<dbReference type="InterPro" id="IPR000639">
    <property type="entry name" value="Epox_hydrolase-like"/>
</dbReference>
<organism evidence="2 3">
    <name type="scientific">Sulfitobacter porphyrae</name>
    <dbReference type="NCBI Taxonomy" id="1246864"/>
    <lineage>
        <taxon>Bacteria</taxon>
        <taxon>Pseudomonadati</taxon>
        <taxon>Pseudomonadota</taxon>
        <taxon>Alphaproteobacteria</taxon>
        <taxon>Rhodobacterales</taxon>
        <taxon>Roseobacteraceae</taxon>
        <taxon>Sulfitobacter</taxon>
    </lineage>
</organism>
<dbReference type="Gene3D" id="3.40.50.1820">
    <property type="entry name" value="alpha/beta hydrolase"/>
    <property type="match status" value="1"/>
</dbReference>
<sequence>MIWVLLILAAVIALPPLIEWNRSRMDDNARGTAPGQFLRLSKGVTHFNWHGPADGPVCVCVHGLTTPSFVWGGLIPGLVERGYRVLTYDLYGRGYSDRPKAPQDRAFFLDQLRELLAHQGVEGDITLIGYSMGGAISTAFAAEHPDRVNRLILLAPAGMGLARGKLMRFIIDTPLIGDWLMLALFPRMHRKGVRAERDLPTAVPDVTLLQAKETEYQGFTPAVLASLRGLLSKTLEPEHAKLQSAGLPVLAIWGGADRVIPAAAIGTLAEWNSKAAHEVLEGAGHGLTYTHSGEILEILRRYGV</sequence>
<feature type="domain" description="AB hydrolase-1" evidence="1">
    <location>
        <begin position="59"/>
        <end position="288"/>
    </location>
</feature>
<dbReference type="InterPro" id="IPR029058">
    <property type="entry name" value="AB_hydrolase_fold"/>
</dbReference>
<gene>
    <name evidence="2" type="ORF">ACFQFQ_20040</name>
</gene>
<dbReference type="InterPro" id="IPR000073">
    <property type="entry name" value="AB_hydrolase_1"/>
</dbReference>